<proteinExistence type="inferred from homology"/>
<evidence type="ECO:0000256" key="3">
    <source>
        <dbReference type="ARBA" id="ARBA00022794"/>
    </source>
</evidence>
<dbReference type="PANTHER" id="PTHR14611">
    <property type="entry name" value="TECTONIC FAMILY MEMBER"/>
    <property type="match status" value="1"/>
</dbReference>
<dbReference type="Pfam" id="PF07773">
    <property type="entry name" value="TCTN_DUF1619"/>
    <property type="match status" value="2"/>
</dbReference>
<reference evidence="8 9" key="1">
    <citation type="journal article" date="2021" name="Elife">
        <title>Chloroplast acquisition without the gene transfer in kleptoplastic sea slugs, Plakobranchus ocellatus.</title>
        <authorList>
            <person name="Maeda T."/>
            <person name="Takahashi S."/>
            <person name="Yoshida T."/>
            <person name="Shimamura S."/>
            <person name="Takaki Y."/>
            <person name="Nagai Y."/>
            <person name="Toyoda A."/>
            <person name="Suzuki Y."/>
            <person name="Arimoto A."/>
            <person name="Ishii H."/>
            <person name="Satoh N."/>
            <person name="Nishiyama T."/>
            <person name="Hasebe M."/>
            <person name="Maruyama T."/>
            <person name="Minagawa J."/>
            <person name="Obokata J."/>
            <person name="Shigenobu S."/>
        </authorList>
    </citation>
    <scope>NUCLEOTIDE SEQUENCE [LARGE SCALE GENOMIC DNA]</scope>
</reference>
<organism evidence="8 9">
    <name type="scientific">Plakobranchus ocellatus</name>
    <dbReference type="NCBI Taxonomy" id="259542"/>
    <lineage>
        <taxon>Eukaryota</taxon>
        <taxon>Metazoa</taxon>
        <taxon>Spiralia</taxon>
        <taxon>Lophotrochozoa</taxon>
        <taxon>Mollusca</taxon>
        <taxon>Gastropoda</taxon>
        <taxon>Heterobranchia</taxon>
        <taxon>Euthyneura</taxon>
        <taxon>Panpulmonata</taxon>
        <taxon>Sacoglossa</taxon>
        <taxon>Placobranchoidea</taxon>
        <taxon>Plakobranchidae</taxon>
        <taxon>Plakobranchus</taxon>
    </lineage>
</organism>
<dbReference type="InterPro" id="IPR057724">
    <property type="entry name" value="TCTN1-3_N"/>
</dbReference>
<evidence type="ECO:0000256" key="1">
    <source>
        <dbReference type="ARBA" id="ARBA00007633"/>
    </source>
</evidence>
<sequence length="1110" mass="120302">MGVFFLKRSAAQNRGVVFIGNSTTDLATEYTYSYTQIRSQQSIPIFATIFANGNPSTTVAKSEDITISCSVLNNGAGFTSVSIQDLILLGTDATGTLALVPQSNGRTNSVQCAAQSVTGTCPIATGTALFCPDTSQSNVVSVTVRPPATISLCELELYVMNGASTFEVRLSEPALTDVTVQCSVTTTSTWTVTINDQTLSAGVERGQISFSVSGGNDSFTASVTCRARSVTGSQFVLADSVVAASTAVFLWKSNSLTFQPEYVRVYNTTFTSFLALSFPMNAREVSVACRTYTESSLQTALQTATTTPNCAQIDSPSSGQTVPWRVKTAFFNLESDTSTTDDFTYFQTVTTERVQLVTSAVTEVILTRCCVRNVPASAQFQGLHATVVAVAELAPFICEQCNNTVENPKEERVLQNPGYVEVAPCACDLTQDKCDFNCCCDEECSDNQRARFSVCIAGLPGGEPADPEEYRCSSNAFNLPDWHLMTCVYWESNAYLGMYYMNQARVAETDFTVVVSNEYKGRFSFSKPEALFRSQENAYSHGASLVTVREDVEVGPQSRNILALPRAGDADGACDFLSPVRFLVNTQASCSSVLVPETCSALSRFSGRIYAVSSAISGCSQSFKVASSLTGNTVAPADVRYYCATDLSPYLPAAGTALNELPPTQGSSFGGALANENCSTPCSSQTCIDYNSGRAADSSQPLPAPCPWDDGTTSPVVPNLNNNVCENVVLDVRYRFEWSGSQITRLSADVILGNVRNVTPGLEVMLTQKFQADWIHQGNGSVYSLSDNFDSTTEAYQRSGSAGYDDGAPLISGCPVSSQTTQEFDRVATNFERQMAVWRPGVDGLCENANRQGLTFADDTFSSCALRLTADDLELGCEDLRQTIFNHLNVLMPSDLIGRYGYNNARDLAMWIPVLRQTLNETEDNSTVVVTNDTEAFRTWADSITGACRVPSSINLNVMYAQTGAVNGYPRQEVIGAYISYTESTWSMDCQGAQAARCAAGSTITQNFFLSSSVQYTRVDAAASQSSETLFHTRCDPYDFASSSSCERFFSNVYREECYWETCWQELAYPVKPAAERGPEYDWRLQALPVFLALVLGIVGYVSVAKPGWS</sequence>
<dbReference type="GO" id="GO:0060271">
    <property type="term" value="P:cilium assembly"/>
    <property type="evidence" value="ECO:0007669"/>
    <property type="project" value="TreeGrafter"/>
</dbReference>
<evidence type="ECO:0000259" key="7">
    <source>
        <dbReference type="Pfam" id="PF25752"/>
    </source>
</evidence>
<evidence type="ECO:0000256" key="5">
    <source>
        <dbReference type="SAM" id="Phobius"/>
    </source>
</evidence>
<comment type="caution">
    <text evidence="8">The sequence shown here is derived from an EMBL/GenBank/DDBJ whole genome shotgun (WGS) entry which is preliminary data.</text>
</comment>
<comment type="similarity">
    <text evidence="1">Belongs to the tectonic family.</text>
</comment>
<keyword evidence="4" id="KW-0325">Glycoprotein</keyword>
<evidence type="ECO:0000256" key="4">
    <source>
        <dbReference type="ARBA" id="ARBA00023180"/>
    </source>
</evidence>
<keyword evidence="3" id="KW-0970">Cilium biogenesis/degradation</keyword>
<dbReference type="InterPro" id="IPR011677">
    <property type="entry name" value="TCTN1-3_dom"/>
</dbReference>
<keyword evidence="5" id="KW-0812">Transmembrane</keyword>
<gene>
    <name evidence="8" type="ORF">PoB_001934500</name>
</gene>
<dbReference type="PANTHER" id="PTHR14611:SF6">
    <property type="entry name" value="TECTONIC-2"/>
    <property type="match status" value="1"/>
</dbReference>
<evidence type="ECO:0000259" key="6">
    <source>
        <dbReference type="Pfam" id="PF07773"/>
    </source>
</evidence>
<dbReference type="Proteomes" id="UP000735302">
    <property type="component" value="Unassembled WGS sequence"/>
</dbReference>
<protein>
    <submittedName>
        <fullName evidence="8">Tectonic-2</fullName>
    </submittedName>
</protein>
<keyword evidence="2" id="KW-0732">Signal</keyword>
<dbReference type="InterPro" id="IPR040354">
    <property type="entry name" value="TCTN1-3"/>
</dbReference>
<evidence type="ECO:0000313" key="8">
    <source>
        <dbReference type="EMBL" id="GFN92839.1"/>
    </source>
</evidence>
<evidence type="ECO:0000313" key="9">
    <source>
        <dbReference type="Proteomes" id="UP000735302"/>
    </source>
</evidence>
<feature type="domain" description="Tectonic-1-3 N-terminal" evidence="7">
    <location>
        <begin position="406"/>
        <end position="510"/>
    </location>
</feature>
<accession>A0AAV3ZBD2</accession>
<feature type="transmembrane region" description="Helical" evidence="5">
    <location>
        <begin position="1083"/>
        <end position="1104"/>
    </location>
</feature>
<keyword evidence="5" id="KW-1133">Transmembrane helix</keyword>
<keyword evidence="5" id="KW-0472">Membrane</keyword>
<name>A0AAV3ZBD2_9GAST</name>
<dbReference type="EMBL" id="BLXT01002298">
    <property type="protein sequence ID" value="GFN92839.1"/>
    <property type="molecule type" value="Genomic_DNA"/>
</dbReference>
<dbReference type="AlphaFoldDB" id="A0AAV3ZBD2"/>
<feature type="domain" description="Tectonic-1-3" evidence="6">
    <location>
        <begin position="538"/>
        <end position="771"/>
    </location>
</feature>
<dbReference type="Pfam" id="PF25752">
    <property type="entry name" value="DUF1619_N"/>
    <property type="match status" value="1"/>
</dbReference>
<keyword evidence="9" id="KW-1185">Reference proteome</keyword>
<feature type="domain" description="Tectonic-1-3" evidence="6">
    <location>
        <begin position="801"/>
        <end position="987"/>
    </location>
</feature>
<evidence type="ECO:0000256" key="2">
    <source>
        <dbReference type="ARBA" id="ARBA00022729"/>
    </source>
</evidence>